<feature type="region of interest" description="Disordered" evidence="1">
    <location>
        <begin position="1"/>
        <end position="35"/>
    </location>
</feature>
<evidence type="ECO:0000256" key="1">
    <source>
        <dbReference type="SAM" id="MobiDB-lite"/>
    </source>
</evidence>
<dbReference type="AlphaFoldDB" id="A0A5B7ICK8"/>
<reference evidence="2 3" key="1">
    <citation type="submission" date="2019-05" db="EMBL/GenBank/DDBJ databases">
        <title>Another draft genome of Portunus trituberculatus and its Hox gene families provides insights of decapod evolution.</title>
        <authorList>
            <person name="Jeong J.-H."/>
            <person name="Song I."/>
            <person name="Kim S."/>
            <person name="Choi T."/>
            <person name="Kim D."/>
            <person name="Ryu S."/>
            <person name="Kim W."/>
        </authorList>
    </citation>
    <scope>NUCLEOTIDE SEQUENCE [LARGE SCALE GENOMIC DNA]</scope>
    <source>
        <tissue evidence="2">Muscle</tissue>
    </source>
</reference>
<dbReference type="EMBL" id="VSRR010058871">
    <property type="protein sequence ID" value="MPC82110.1"/>
    <property type="molecule type" value="Genomic_DNA"/>
</dbReference>
<evidence type="ECO:0000313" key="2">
    <source>
        <dbReference type="EMBL" id="MPC82110.1"/>
    </source>
</evidence>
<comment type="caution">
    <text evidence="2">The sequence shown here is derived from an EMBL/GenBank/DDBJ whole genome shotgun (WGS) entry which is preliminary data.</text>
</comment>
<keyword evidence="3" id="KW-1185">Reference proteome</keyword>
<organism evidence="2 3">
    <name type="scientific">Portunus trituberculatus</name>
    <name type="common">Swimming crab</name>
    <name type="synonym">Neptunus trituberculatus</name>
    <dbReference type="NCBI Taxonomy" id="210409"/>
    <lineage>
        <taxon>Eukaryota</taxon>
        <taxon>Metazoa</taxon>
        <taxon>Ecdysozoa</taxon>
        <taxon>Arthropoda</taxon>
        <taxon>Crustacea</taxon>
        <taxon>Multicrustacea</taxon>
        <taxon>Malacostraca</taxon>
        <taxon>Eumalacostraca</taxon>
        <taxon>Eucarida</taxon>
        <taxon>Decapoda</taxon>
        <taxon>Pleocyemata</taxon>
        <taxon>Brachyura</taxon>
        <taxon>Eubrachyura</taxon>
        <taxon>Portunoidea</taxon>
        <taxon>Portunidae</taxon>
        <taxon>Portuninae</taxon>
        <taxon>Portunus</taxon>
    </lineage>
</organism>
<dbReference type="Proteomes" id="UP000324222">
    <property type="component" value="Unassembled WGS sequence"/>
</dbReference>
<proteinExistence type="predicted"/>
<sequence>MGEARGTGVGDARSSPKLPKGFQVSGTQIEQSQNGQGVLVVRTEDDPARPVLHILQLLLLSGAVSLTGLPGADGGPAKAVEEAQPLKRYRLTSPQSC</sequence>
<feature type="compositionally biased region" description="Polar residues" evidence="1">
    <location>
        <begin position="24"/>
        <end position="35"/>
    </location>
</feature>
<feature type="region of interest" description="Disordered" evidence="1">
    <location>
        <begin position="69"/>
        <end position="97"/>
    </location>
</feature>
<gene>
    <name evidence="2" type="ORF">E2C01_076755</name>
</gene>
<protein>
    <submittedName>
        <fullName evidence="2">Uncharacterized protein</fullName>
    </submittedName>
</protein>
<name>A0A5B7ICK8_PORTR</name>
<evidence type="ECO:0000313" key="3">
    <source>
        <dbReference type="Proteomes" id="UP000324222"/>
    </source>
</evidence>
<accession>A0A5B7ICK8</accession>